<dbReference type="HOGENOM" id="CLU_025133_0_0_0"/>
<dbReference type="Gene3D" id="1.10.10.10">
    <property type="entry name" value="Winged helix-like DNA-binding domain superfamily/Winged helix DNA-binding domain"/>
    <property type="match status" value="1"/>
</dbReference>
<proteinExistence type="predicted"/>
<name>Q020D0_SOLUE</name>
<dbReference type="KEGG" id="sus:Acid_3765"/>
<dbReference type="InterPro" id="IPR016032">
    <property type="entry name" value="Sig_transdc_resp-reg_C-effctor"/>
</dbReference>
<dbReference type="SUPFAM" id="SSF52540">
    <property type="entry name" value="P-loop containing nucleoside triphosphate hydrolases"/>
    <property type="match status" value="1"/>
</dbReference>
<dbReference type="GO" id="GO:0003677">
    <property type="term" value="F:DNA binding"/>
    <property type="evidence" value="ECO:0007669"/>
    <property type="project" value="UniProtKB-UniRule"/>
</dbReference>
<dbReference type="SUPFAM" id="SSF46894">
    <property type="entry name" value="C-terminal effector domain of the bipartite response regulators"/>
    <property type="match status" value="1"/>
</dbReference>
<dbReference type="Pfam" id="PF00486">
    <property type="entry name" value="Trans_reg_C"/>
    <property type="match status" value="1"/>
</dbReference>
<reference evidence="4" key="1">
    <citation type="submission" date="2006-10" db="EMBL/GenBank/DDBJ databases">
        <title>Complete sequence of Solibacter usitatus Ellin6076.</title>
        <authorList>
            <consortium name="US DOE Joint Genome Institute"/>
            <person name="Copeland A."/>
            <person name="Lucas S."/>
            <person name="Lapidus A."/>
            <person name="Barry K."/>
            <person name="Detter J.C."/>
            <person name="Glavina del Rio T."/>
            <person name="Hammon N."/>
            <person name="Israni S."/>
            <person name="Dalin E."/>
            <person name="Tice H."/>
            <person name="Pitluck S."/>
            <person name="Thompson L.S."/>
            <person name="Brettin T."/>
            <person name="Bruce D."/>
            <person name="Han C."/>
            <person name="Tapia R."/>
            <person name="Gilna P."/>
            <person name="Schmutz J."/>
            <person name="Larimer F."/>
            <person name="Land M."/>
            <person name="Hauser L."/>
            <person name="Kyrpides N."/>
            <person name="Mikhailova N."/>
            <person name="Janssen P.H."/>
            <person name="Kuske C.R."/>
            <person name="Richardson P."/>
        </authorList>
    </citation>
    <scope>NUCLEOTIDE SEQUENCE</scope>
    <source>
        <strain evidence="4">Ellin6076</strain>
    </source>
</reference>
<dbReference type="Pfam" id="PF13191">
    <property type="entry name" value="AAA_16"/>
    <property type="match status" value="1"/>
</dbReference>
<accession>Q020D0</accession>
<dbReference type="eggNOG" id="COG2909">
    <property type="taxonomic scope" value="Bacteria"/>
</dbReference>
<dbReference type="CDD" id="cd00383">
    <property type="entry name" value="trans_reg_C"/>
    <property type="match status" value="1"/>
</dbReference>
<sequence length="647" mass="71908" precursor="true">MPQVKDLLDRRFARDFVGREEELSFLLHTLEPDGPLVVHLYGIPGSGKSTLLDVFGQRARAAGATVLRLDCRGIEPTAAGLLSELSVATGGATGTLEEIALRLGRVGSRVVVVLDTYEVFRLMDSWLRQVFVPLLPDNVRLVLCGREGPVTSWFSAAGWRGFFKAVQLDCLDQRTAMMYLTRAGVPPEQARCLEGLCRGHPLALTLAVSLQGSERTMALSAGIGQRIIEELSRLYVSDISDPQTRLVLEAASVVRRVTLPLLGAMLPDASPLDAQERLRALPFVQADREGLLVHDAVRDALALTLRARNPQGYGSYRRKAYRHFMSGLRTGTPDLWRCIADLLYLLENPVVREAFFPSGAQEYAVEPALPQDEPAILEIIDRHETQATARPLVQWWTRARETFMVTRDRSDKAVGFYCAFDPARYARLQGEDPVVRAWLGHLDQHPVPRRQGSLFLRRWLAAETGEAPSAVQAACWVDLKRKYLELRPHLRRVYLTLRDLAPYAAVAQRLGFEILPACAVQVGGEAYSTAMLDFGPSSVDGWLARLVASELGVDEQGLLDSAARELVLNGKRASLSRLEFGVMEYLQMHIGQAVPRIDLLENVWEQSYDGGSNVVDVVIRALRKKLGDRASVIETVQGVGYRLRREI</sequence>
<dbReference type="PROSITE" id="PS51755">
    <property type="entry name" value="OMPR_PHOB"/>
    <property type="match status" value="1"/>
</dbReference>
<dbReference type="InterPro" id="IPR036388">
    <property type="entry name" value="WH-like_DNA-bd_sf"/>
</dbReference>
<dbReference type="GO" id="GO:0006355">
    <property type="term" value="P:regulation of DNA-templated transcription"/>
    <property type="evidence" value="ECO:0007669"/>
    <property type="project" value="InterPro"/>
</dbReference>
<evidence type="ECO:0000256" key="1">
    <source>
        <dbReference type="ARBA" id="ARBA00023125"/>
    </source>
</evidence>
<dbReference type="Gene3D" id="3.40.50.300">
    <property type="entry name" value="P-loop containing nucleotide triphosphate hydrolases"/>
    <property type="match status" value="1"/>
</dbReference>
<dbReference type="GO" id="GO:0000160">
    <property type="term" value="P:phosphorelay signal transduction system"/>
    <property type="evidence" value="ECO:0007669"/>
    <property type="project" value="InterPro"/>
</dbReference>
<dbReference type="SMART" id="SM00862">
    <property type="entry name" value="Trans_reg_C"/>
    <property type="match status" value="1"/>
</dbReference>
<gene>
    <name evidence="4" type="ordered locus">Acid_3765</name>
</gene>
<keyword evidence="1 2" id="KW-0238">DNA-binding</keyword>
<dbReference type="InterPro" id="IPR027417">
    <property type="entry name" value="P-loop_NTPase"/>
</dbReference>
<evidence type="ECO:0000256" key="2">
    <source>
        <dbReference type="PROSITE-ProRule" id="PRU01091"/>
    </source>
</evidence>
<dbReference type="EMBL" id="CP000473">
    <property type="protein sequence ID" value="ABJ84735.1"/>
    <property type="molecule type" value="Genomic_DNA"/>
</dbReference>
<dbReference type="InParanoid" id="Q020D0"/>
<feature type="domain" description="OmpR/PhoB-type" evidence="3">
    <location>
        <begin position="548"/>
        <end position="645"/>
    </location>
</feature>
<dbReference type="InterPro" id="IPR001867">
    <property type="entry name" value="OmpR/PhoB-type_DNA-bd"/>
</dbReference>
<feature type="DNA-binding region" description="OmpR/PhoB-type" evidence="2">
    <location>
        <begin position="548"/>
        <end position="645"/>
    </location>
</feature>
<organism evidence="4">
    <name type="scientific">Solibacter usitatus (strain Ellin6076)</name>
    <dbReference type="NCBI Taxonomy" id="234267"/>
    <lineage>
        <taxon>Bacteria</taxon>
        <taxon>Pseudomonadati</taxon>
        <taxon>Acidobacteriota</taxon>
        <taxon>Terriglobia</taxon>
        <taxon>Bryobacterales</taxon>
        <taxon>Solibacteraceae</taxon>
        <taxon>Candidatus Solibacter</taxon>
    </lineage>
</organism>
<evidence type="ECO:0000313" key="4">
    <source>
        <dbReference type="EMBL" id="ABJ84735.1"/>
    </source>
</evidence>
<protein>
    <submittedName>
        <fullName evidence="4">Response regulator receiver protein</fullName>
    </submittedName>
</protein>
<dbReference type="InterPro" id="IPR041664">
    <property type="entry name" value="AAA_16"/>
</dbReference>
<evidence type="ECO:0000259" key="3">
    <source>
        <dbReference type="PROSITE" id="PS51755"/>
    </source>
</evidence>
<dbReference type="eggNOG" id="COG0745">
    <property type="taxonomic scope" value="Bacteria"/>
</dbReference>
<dbReference type="STRING" id="234267.Acid_3765"/>
<dbReference type="OrthoDB" id="182489at2"/>
<dbReference type="AlphaFoldDB" id="Q020D0"/>